<reference evidence="1 2" key="1">
    <citation type="journal article" date="2022" name="Nat. Plants">
        <title>Genomes of leafy and leafless Platanthera orchids illuminate the evolution of mycoheterotrophy.</title>
        <authorList>
            <person name="Li M.H."/>
            <person name="Liu K.W."/>
            <person name="Li Z."/>
            <person name="Lu H.C."/>
            <person name="Ye Q.L."/>
            <person name="Zhang D."/>
            <person name="Wang J.Y."/>
            <person name="Li Y.F."/>
            <person name="Zhong Z.M."/>
            <person name="Liu X."/>
            <person name="Yu X."/>
            <person name="Liu D.K."/>
            <person name="Tu X.D."/>
            <person name="Liu B."/>
            <person name="Hao Y."/>
            <person name="Liao X.Y."/>
            <person name="Jiang Y.T."/>
            <person name="Sun W.H."/>
            <person name="Chen J."/>
            <person name="Chen Y.Q."/>
            <person name="Ai Y."/>
            <person name="Zhai J.W."/>
            <person name="Wu S.S."/>
            <person name="Zhou Z."/>
            <person name="Hsiao Y.Y."/>
            <person name="Wu W.L."/>
            <person name="Chen Y.Y."/>
            <person name="Lin Y.F."/>
            <person name="Hsu J.L."/>
            <person name="Li C.Y."/>
            <person name="Wang Z.W."/>
            <person name="Zhao X."/>
            <person name="Zhong W.Y."/>
            <person name="Ma X.K."/>
            <person name="Ma L."/>
            <person name="Huang J."/>
            <person name="Chen G.Z."/>
            <person name="Huang M.Z."/>
            <person name="Huang L."/>
            <person name="Peng D.H."/>
            <person name="Luo Y.B."/>
            <person name="Zou S.Q."/>
            <person name="Chen S.P."/>
            <person name="Lan S."/>
            <person name="Tsai W.C."/>
            <person name="Van de Peer Y."/>
            <person name="Liu Z.J."/>
        </authorList>
    </citation>
    <scope>NUCLEOTIDE SEQUENCE [LARGE SCALE GENOMIC DNA]</scope>
    <source>
        <strain evidence="1">Lor287</strain>
    </source>
</reference>
<name>A0AAP0BF14_9ASPA</name>
<comment type="caution">
    <text evidence="1">The sequence shown here is derived from an EMBL/GenBank/DDBJ whole genome shotgun (WGS) entry which is preliminary data.</text>
</comment>
<proteinExistence type="predicted"/>
<dbReference type="AlphaFoldDB" id="A0AAP0BF14"/>
<evidence type="ECO:0000313" key="1">
    <source>
        <dbReference type="EMBL" id="KAK8936983.1"/>
    </source>
</evidence>
<accession>A0AAP0BF14</accession>
<sequence>MTGDEDKFLSLEKKKGGMVTFGDNNKGCILGVSIIEWVVALAAVEGKALWATSLEVARNPKRLVTALILRQVPSIIPCRFLPGFPEMLQTITSEQMGRTMEISSLTGLQRRCIQLQVAAPLSATCLGTAIAGDFHLVRAFHGEGDGERLLSL</sequence>
<protein>
    <submittedName>
        <fullName evidence="1">Uncharacterized protein</fullName>
    </submittedName>
</protein>
<organism evidence="1 2">
    <name type="scientific">Platanthera zijinensis</name>
    <dbReference type="NCBI Taxonomy" id="2320716"/>
    <lineage>
        <taxon>Eukaryota</taxon>
        <taxon>Viridiplantae</taxon>
        <taxon>Streptophyta</taxon>
        <taxon>Embryophyta</taxon>
        <taxon>Tracheophyta</taxon>
        <taxon>Spermatophyta</taxon>
        <taxon>Magnoliopsida</taxon>
        <taxon>Liliopsida</taxon>
        <taxon>Asparagales</taxon>
        <taxon>Orchidaceae</taxon>
        <taxon>Orchidoideae</taxon>
        <taxon>Orchideae</taxon>
        <taxon>Orchidinae</taxon>
        <taxon>Platanthera</taxon>
    </lineage>
</organism>
<evidence type="ECO:0000313" key="2">
    <source>
        <dbReference type="Proteomes" id="UP001418222"/>
    </source>
</evidence>
<gene>
    <name evidence="1" type="ORF">KSP39_PZI012084</name>
</gene>
<dbReference type="Proteomes" id="UP001418222">
    <property type="component" value="Unassembled WGS sequence"/>
</dbReference>
<dbReference type="EMBL" id="JBBWWQ010000010">
    <property type="protein sequence ID" value="KAK8936983.1"/>
    <property type="molecule type" value="Genomic_DNA"/>
</dbReference>
<keyword evidence="2" id="KW-1185">Reference proteome</keyword>